<feature type="compositionally biased region" description="Acidic residues" evidence="8">
    <location>
        <begin position="38"/>
        <end position="48"/>
    </location>
</feature>
<dbReference type="AlphaFoldDB" id="A0A834L2Z7"/>
<sequence>MQLLSTQTIGGSGSQQDSYARTSVAPKLRLLTQQQVEPGEDEDEDEDKADLSDSSDSRQRRFLKRKVLREPSLVCEESVNSDEQKADRQLERLADLLVPAGVGGRDLEAETDDLSPSPFSEETGSVSTSGIRPSTRTTTRTRSEGDPRHRSFVRPVRIEWTNDSDPVTLYYKYKRFWESFIRPWDRERRALRWEIQKQLVYQPPPPRRRRVFQSNPHVIAMEKKRLEIRREIRNRLASCHPPLKSSHWR</sequence>
<evidence type="ECO:0000313" key="10">
    <source>
        <dbReference type="EMBL" id="KAF6739437.1"/>
    </source>
</evidence>
<organism evidence="10 11">
    <name type="scientific">Oryzias melastigma</name>
    <name type="common">Marine medaka</name>
    <dbReference type="NCBI Taxonomy" id="30732"/>
    <lineage>
        <taxon>Eukaryota</taxon>
        <taxon>Metazoa</taxon>
        <taxon>Chordata</taxon>
        <taxon>Craniata</taxon>
        <taxon>Vertebrata</taxon>
        <taxon>Euteleostomi</taxon>
        <taxon>Actinopterygii</taxon>
        <taxon>Neopterygii</taxon>
        <taxon>Teleostei</taxon>
        <taxon>Neoteleostei</taxon>
        <taxon>Acanthomorphata</taxon>
        <taxon>Ovalentaria</taxon>
        <taxon>Atherinomorphae</taxon>
        <taxon>Beloniformes</taxon>
        <taxon>Adrianichthyidae</taxon>
        <taxon>Oryziinae</taxon>
        <taxon>Oryzias</taxon>
    </lineage>
</organism>
<comment type="caution">
    <text evidence="10">The sequence shown here is derived from an EMBL/GenBank/DDBJ whole genome shotgun (WGS) entry which is preliminary data.</text>
</comment>
<dbReference type="InterPro" id="IPR027918">
    <property type="entry name" value="HYLS1_C_dom"/>
</dbReference>
<reference evidence="10" key="1">
    <citation type="journal article" name="BMC Genomics">
        <title>Long-read sequencing and de novo genome assembly of marine medaka (Oryzias melastigma).</title>
        <authorList>
            <person name="Liang P."/>
            <person name="Saqib H.S.A."/>
            <person name="Ni X."/>
            <person name="Shen Y."/>
        </authorList>
    </citation>
    <scope>NUCLEOTIDE SEQUENCE</scope>
    <source>
        <strain evidence="10">Bigg-433</strain>
    </source>
</reference>
<protein>
    <submittedName>
        <fullName evidence="10">Hydrolethalus syndrome protein 1</fullName>
    </submittedName>
</protein>
<evidence type="ECO:0000256" key="5">
    <source>
        <dbReference type="ARBA" id="ARBA00022794"/>
    </source>
</evidence>
<dbReference type="EMBL" id="WKFB01000006">
    <property type="protein sequence ID" value="KAF6739437.1"/>
    <property type="molecule type" value="Genomic_DNA"/>
</dbReference>
<dbReference type="PANTHER" id="PTHR34174">
    <property type="entry name" value="HYDROLETHALUS SYNDROME PROTEIN 1"/>
    <property type="match status" value="1"/>
</dbReference>
<feature type="compositionally biased region" description="Low complexity" evidence="8">
    <location>
        <begin position="127"/>
        <end position="140"/>
    </location>
</feature>
<evidence type="ECO:0000256" key="6">
    <source>
        <dbReference type="ARBA" id="ARBA00023212"/>
    </source>
</evidence>
<evidence type="ECO:0000256" key="8">
    <source>
        <dbReference type="SAM" id="MobiDB-lite"/>
    </source>
</evidence>
<feature type="region of interest" description="Disordered" evidence="8">
    <location>
        <begin position="106"/>
        <end position="148"/>
    </location>
</feature>
<evidence type="ECO:0000256" key="3">
    <source>
        <dbReference type="ARBA" id="ARBA00010091"/>
    </source>
</evidence>
<keyword evidence="5" id="KW-0970">Cilium biogenesis/degradation</keyword>
<feature type="domain" description="Centriolar and ciliogenesis-associated protein HYLS1 C-terminal" evidence="9">
    <location>
        <begin position="162"/>
        <end position="237"/>
    </location>
</feature>
<evidence type="ECO:0000313" key="11">
    <source>
        <dbReference type="Proteomes" id="UP000646548"/>
    </source>
</evidence>
<dbReference type="GO" id="GO:0060271">
    <property type="term" value="P:cilium assembly"/>
    <property type="evidence" value="ECO:0007669"/>
    <property type="project" value="TreeGrafter"/>
</dbReference>
<dbReference type="GO" id="GO:0097730">
    <property type="term" value="C:non-motile cilium"/>
    <property type="evidence" value="ECO:0007669"/>
    <property type="project" value="TreeGrafter"/>
</dbReference>
<evidence type="ECO:0000256" key="7">
    <source>
        <dbReference type="ARBA" id="ARBA00023273"/>
    </source>
</evidence>
<evidence type="ECO:0000256" key="2">
    <source>
        <dbReference type="ARBA" id="ARBA00004138"/>
    </source>
</evidence>
<dbReference type="PANTHER" id="PTHR34174:SF1">
    <property type="entry name" value="CENTRIOLAR AND CILIOGENESIS-ASSOCIATED PROTEIN HYLS1"/>
    <property type="match status" value="1"/>
</dbReference>
<name>A0A834L2Z7_ORYME</name>
<keyword evidence="4" id="KW-0963">Cytoplasm</keyword>
<dbReference type="InterPro" id="IPR052319">
    <property type="entry name" value="Centriolar_ciliogenesis_assoc"/>
</dbReference>
<gene>
    <name evidence="10" type="ORF">FQA47_018264</name>
</gene>
<feature type="compositionally biased region" description="Polar residues" evidence="8">
    <location>
        <begin position="1"/>
        <end position="21"/>
    </location>
</feature>
<keyword evidence="6" id="KW-0206">Cytoskeleton</keyword>
<evidence type="ECO:0000256" key="1">
    <source>
        <dbReference type="ARBA" id="ARBA00004114"/>
    </source>
</evidence>
<dbReference type="Proteomes" id="UP000646548">
    <property type="component" value="Unassembled WGS sequence"/>
</dbReference>
<feature type="compositionally biased region" description="Polar residues" evidence="8">
    <location>
        <begin position="117"/>
        <end position="126"/>
    </location>
</feature>
<proteinExistence type="inferred from homology"/>
<accession>A0A834L2Z7</accession>
<dbReference type="Pfam" id="PF15311">
    <property type="entry name" value="HYLS1_C"/>
    <property type="match status" value="1"/>
</dbReference>
<feature type="region of interest" description="Disordered" evidence="8">
    <location>
        <begin position="1"/>
        <end position="63"/>
    </location>
</feature>
<feature type="compositionally biased region" description="Basic and acidic residues" evidence="8">
    <location>
        <begin position="49"/>
        <end position="59"/>
    </location>
</feature>
<dbReference type="GO" id="GO:0005814">
    <property type="term" value="C:centriole"/>
    <property type="evidence" value="ECO:0007669"/>
    <property type="project" value="UniProtKB-SubCell"/>
</dbReference>
<comment type="subcellular location">
    <subcellularLocation>
        <location evidence="2">Cell projection</location>
        <location evidence="2">Cilium</location>
    </subcellularLocation>
    <subcellularLocation>
        <location evidence="1">Cytoplasm</location>
        <location evidence="1">Cytoskeleton</location>
        <location evidence="1">Microtubule organizing center</location>
        <location evidence="1">Centrosome</location>
        <location evidence="1">Centriole</location>
    </subcellularLocation>
</comment>
<comment type="similarity">
    <text evidence="3">Belongs to the HYLS1 family.</text>
</comment>
<evidence type="ECO:0000259" key="9">
    <source>
        <dbReference type="Pfam" id="PF15311"/>
    </source>
</evidence>
<evidence type="ECO:0000256" key="4">
    <source>
        <dbReference type="ARBA" id="ARBA00022490"/>
    </source>
</evidence>
<keyword evidence="7" id="KW-0966">Cell projection</keyword>